<dbReference type="InterPro" id="IPR051559">
    <property type="entry name" value="HIF_prolyl_hydroxylases"/>
</dbReference>
<sequence>MIAPSAAHADDCNALFTSIADGIATNGFSIIPAALPADLSQLLATHIATMPTSHFKRAGIGRGAEHSINDVVRTDTISWINRDDAAGKAWLDWTQSLQLFLNRTLFLGLFSFESHFAHYAKGDFYKKHKDAFVGEGNRILSVVVYLNQYWSKDDGGELVLYVNQQSTSAGKDDHVISVTPGFGTVVVFLSEQFPHEVLAARRDRFSIAGWFRLSDGVSSNIEPLIER</sequence>
<gene>
    <name evidence="8" type="ORF">RGE70_03115</name>
</gene>
<keyword evidence="9" id="KW-1185">Reference proteome</keyword>
<evidence type="ECO:0000256" key="1">
    <source>
        <dbReference type="ARBA" id="ARBA00001961"/>
    </source>
</evidence>
<keyword evidence="4" id="KW-0223">Dioxygenase</keyword>
<dbReference type="Gene3D" id="2.60.120.620">
    <property type="entry name" value="q2cbj1_9rhob like domain"/>
    <property type="match status" value="1"/>
</dbReference>
<comment type="cofactor">
    <cofactor evidence="1">
        <name>L-ascorbate</name>
        <dbReference type="ChEBI" id="CHEBI:38290"/>
    </cofactor>
</comment>
<dbReference type="PANTHER" id="PTHR12907">
    <property type="entry name" value="EGL NINE HOMOLOG-RELATED"/>
    <property type="match status" value="1"/>
</dbReference>
<evidence type="ECO:0000256" key="4">
    <source>
        <dbReference type="ARBA" id="ARBA00022964"/>
    </source>
</evidence>
<keyword evidence="5" id="KW-0560">Oxidoreductase</keyword>
<keyword evidence="3" id="KW-0847">Vitamin C</keyword>
<dbReference type="InterPro" id="IPR044862">
    <property type="entry name" value="Pro_4_hyd_alph_FE2OG_OXY"/>
</dbReference>
<dbReference type="PROSITE" id="PS51471">
    <property type="entry name" value="FE2OG_OXY"/>
    <property type="match status" value="1"/>
</dbReference>
<dbReference type="Proteomes" id="UP001529491">
    <property type="component" value="Chromosome"/>
</dbReference>
<dbReference type="Pfam" id="PF13640">
    <property type="entry name" value="2OG-FeII_Oxy_3"/>
    <property type="match status" value="1"/>
</dbReference>
<name>A0ABZ0K217_9GAMM</name>
<evidence type="ECO:0000256" key="3">
    <source>
        <dbReference type="ARBA" id="ARBA00022896"/>
    </source>
</evidence>
<evidence type="ECO:0000256" key="5">
    <source>
        <dbReference type="ARBA" id="ARBA00023002"/>
    </source>
</evidence>
<dbReference type="RefSeq" id="WP_310470097.1">
    <property type="nucleotide sequence ID" value="NZ_CP136522.1"/>
</dbReference>
<keyword evidence="2" id="KW-0479">Metal-binding</keyword>
<evidence type="ECO:0000313" key="8">
    <source>
        <dbReference type="EMBL" id="WOT05834.1"/>
    </source>
</evidence>
<dbReference type="PANTHER" id="PTHR12907:SF26">
    <property type="entry name" value="HIF PROLYL HYDROXYLASE, ISOFORM C"/>
    <property type="match status" value="1"/>
</dbReference>
<dbReference type="InterPro" id="IPR006620">
    <property type="entry name" value="Pro_4_hyd_alph"/>
</dbReference>
<evidence type="ECO:0000259" key="7">
    <source>
        <dbReference type="PROSITE" id="PS51471"/>
    </source>
</evidence>
<reference evidence="8 9" key="1">
    <citation type="submission" date="2023-10" db="EMBL/GenBank/DDBJ databases">
        <title>Complete genome sequence of Shewanella sp. DAU334.</title>
        <authorList>
            <person name="Lee Y.-S."/>
            <person name="Jeong H.-R."/>
            <person name="Hwang E.-J."/>
            <person name="Choi Y.-L."/>
            <person name="Kim G.-D."/>
        </authorList>
    </citation>
    <scope>NUCLEOTIDE SEQUENCE [LARGE SCALE GENOMIC DNA]</scope>
    <source>
        <strain evidence="8 9">DAU334</strain>
    </source>
</reference>
<keyword evidence="6" id="KW-0408">Iron</keyword>
<evidence type="ECO:0000256" key="2">
    <source>
        <dbReference type="ARBA" id="ARBA00022723"/>
    </source>
</evidence>
<proteinExistence type="predicted"/>
<accession>A0ABZ0K217</accession>
<dbReference type="SMART" id="SM00702">
    <property type="entry name" value="P4Hc"/>
    <property type="match status" value="1"/>
</dbReference>
<evidence type="ECO:0000313" key="9">
    <source>
        <dbReference type="Proteomes" id="UP001529491"/>
    </source>
</evidence>
<protein>
    <submittedName>
        <fullName evidence="8">2OG-Fe(II) oxygenase</fullName>
    </submittedName>
</protein>
<organism evidence="8 9">
    <name type="scientific">Shewanella youngdeokensis</name>
    <dbReference type="NCBI Taxonomy" id="2999068"/>
    <lineage>
        <taxon>Bacteria</taxon>
        <taxon>Pseudomonadati</taxon>
        <taxon>Pseudomonadota</taxon>
        <taxon>Gammaproteobacteria</taxon>
        <taxon>Alteromonadales</taxon>
        <taxon>Shewanellaceae</taxon>
        <taxon>Shewanella</taxon>
    </lineage>
</organism>
<feature type="domain" description="Fe2OG dioxygenase" evidence="7">
    <location>
        <begin position="105"/>
        <end position="213"/>
    </location>
</feature>
<dbReference type="InterPro" id="IPR005123">
    <property type="entry name" value="Oxoglu/Fe-dep_dioxygenase_dom"/>
</dbReference>
<evidence type="ECO:0000256" key="6">
    <source>
        <dbReference type="ARBA" id="ARBA00023004"/>
    </source>
</evidence>
<dbReference type="EMBL" id="CP136522">
    <property type="protein sequence ID" value="WOT05834.1"/>
    <property type="molecule type" value="Genomic_DNA"/>
</dbReference>